<gene>
    <name evidence="2" type="ORF">D5R95_03175</name>
</gene>
<evidence type="ECO:0000313" key="3">
    <source>
        <dbReference type="Proteomes" id="UP000284763"/>
    </source>
</evidence>
<dbReference type="PANTHER" id="PTHR42850">
    <property type="entry name" value="METALLOPHOSPHOESTERASE"/>
    <property type="match status" value="1"/>
</dbReference>
<organism evidence="2 3">
    <name type="scientific">Methanosalsum natronophilum</name>
    <dbReference type="NCBI Taxonomy" id="768733"/>
    <lineage>
        <taxon>Archaea</taxon>
        <taxon>Methanobacteriati</taxon>
        <taxon>Methanobacteriota</taxon>
        <taxon>Stenosarchaea group</taxon>
        <taxon>Methanomicrobia</taxon>
        <taxon>Methanosarcinales</taxon>
        <taxon>Methanosarcinaceae</taxon>
        <taxon>Methanosalsum</taxon>
    </lineage>
</organism>
<dbReference type="SUPFAM" id="SSF56300">
    <property type="entry name" value="Metallo-dependent phosphatases"/>
    <property type="match status" value="1"/>
</dbReference>
<dbReference type="Pfam" id="PF00149">
    <property type="entry name" value="Metallophos"/>
    <property type="match status" value="1"/>
</dbReference>
<proteinExistence type="predicted"/>
<feature type="non-terminal residue" evidence="2">
    <location>
        <position position="136"/>
    </location>
</feature>
<sequence length="136" mass="15630">MQMLIISDIHGNLVALDTVLRKIKVDKIICLGDLVDYGPMPRECIELIKDMKIPTVRGNHDNAVANRIDCGCGYEYKHLSQVTREFTFQELQQQHISFLKKLPLSLTETIDGHKYYFTHGSPNSIYEYIRPETSSD</sequence>
<dbReference type="InterPro" id="IPR050126">
    <property type="entry name" value="Ap4A_hydrolase"/>
</dbReference>
<evidence type="ECO:0000313" key="2">
    <source>
        <dbReference type="EMBL" id="RQD87968.1"/>
    </source>
</evidence>
<dbReference type="AlphaFoldDB" id="A0A424Z195"/>
<evidence type="ECO:0000259" key="1">
    <source>
        <dbReference type="Pfam" id="PF00149"/>
    </source>
</evidence>
<dbReference type="PANTHER" id="PTHR42850:SF2">
    <property type="entry name" value="BLL5683 PROTEIN"/>
    <property type="match status" value="1"/>
</dbReference>
<protein>
    <submittedName>
        <fullName evidence="2">Metallophosphoesterase</fullName>
    </submittedName>
</protein>
<dbReference type="InterPro" id="IPR029052">
    <property type="entry name" value="Metallo-depent_PP-like"/>
</dbReference>
<accession>A0A424Z195</accession>
<name>A0A424Z195_9EURY</name>
<dbReference type="EMBL" id="QZAB01000218">
    <property type="protein sequence ID" value="RQD87968.1"/>
    <property type="molecule type" value="Genomic_DNA"/>
</dbReference>
<comment type="caution">
    <text evidence="2">The sequence shown here is derived from an EMBL/GenBank/DDBJ whole genome shotgun (WGS) entry which is preliminary data.</text>
</comment>
<dbReference type="Gene3D" id="3.60.21.10">
    <property type="match status" value="1"/>
</dbReference>
<dbReference type="InterPro" id="IPR004843">
    <property type="entry name" value="Calcineurin-like_PHP"/>
</dbReference>
<dbReference type="Proteomes" id="UP000284763">
    <property type="component" value="Unassembled WGS sequence"/>
</dbReference>
<dbReference type="GO" id="GO:0005737">
    <property type="term" value="C:cytoplasm"/>
    <property type="evidence" value="ECO:0007669"/>
    <property type="project" value="TreeGrafter"/>
</dbReference>
<reference evidence="2 3" key="1">
    <citation type="submission" date="2018-08" db="EMBL/GenBank/DDBJ databases">
        <title>The metabolism and importance of syntrophic acetate oxidation coupled to methane or sulfide production in haloalkaline environments.</title>
        <authorList>
            <person name="Timmers P.H.A."/>
            <person name="Vavourakis C.D."/>
            <person name="Sorokin D.Y."/>
            <person name="Sinninghe Damste J.S."/>
            <person name="Muyzer G."/>
            <person name="Stams A.J.M."/>
            <person name="Plugge C.M."/>
        </authorList>
    </citation>
    <scope>NUCLEOTIDE SEQUENCE [LARGE SCALE GENOMIC DNA]</scope>
    <source>
        <strain evidence="2">MSAO_Arc3</strain>
    </source>
</reference>
<feature type="domain" description="Calcineurin-like phosphoesterase" evidence="1">
    <location>
        <begin position="2"/>
        <end position="122"/>
    </location>
</feature>
<dbReference type="GO" id="GO:0016791">
    <property type="term" value="F:phosphatase activity"/>
    <property type="evidence" value="ECO:0007669"/>
    <property type="project" value="TreeGrafter"/>
</dbReference>